<dbReference type="Proteomes" id="UP000800097">
    <property type="component" value="Unassembled WGS sequence"/>
</dbReference>
<gene>
    <name evidence="1" type="ORF">EI97DRAFT_292243</name>
</gene>
<evidence type="ECO:0000313" key="1">
    <source>
        <dbReference type="EMBL" id="KAF2277448.1"/>
    </source>
</evidence>
<reference evidence="1" key="1">
    <citation type="journal article" date="2020" name="Stud. Mycol.">
        <title>101 Dothideomycetes genomes: a test case for predicting lifestyles and emergence of pathogens.</title>
        <authorList>
            <person name="Haridas S."/>
            <person name="Albert R."/>
            <person name="Binder M."/>
            <person name="Bloem J."/>
            <person name="Labutti K."/>
            <person name="Salamov A."/>
            <person name="Andreopoulos B."/>
            <person name="Baker S."/>
            <person name="Barry K."/>
            <person name="Bills G."/>
            <person name="Bluhm B."/>
            <person name="Cannon C."/>
            <person name="Castanera R."/>
            <person name="Culley D."/>
            <person name="Daum C."/>
            <person name="Ezra D."/>
            <person name="Gonzalez J."/>
            <person name="Henrissat B."/>
            <person name="Kuo A."/>
            <person name="Liang C."/>
            <person name="Lipzen A."/>
            <person name="Lutzoni F."/>
            <person name="Magnuson J."/>
            <person name="Mondo S."/>
            <person name="Nolan M."/>
            <person name="Ohm R."/>
            <person name="Pangilinan J."/>
            <person name="Park H.-J."/>
            <person name="Ramirez L."/>
            <person name="Alfaro M."/>
            <person name="Sun H."/>
            <person name="Tritt A."/>
            <person name="Yoshinaga Y."/>
            <person name="Zwiers L.-H."/>
            <person name="Turgeon B."/>
            <person name="Goodwin S."/>
            <person name="Spatafora J."/>
            <person name="Crous P."/>
            <person name="Grigoriev I."/>
        </authorList>
    </citation>
    <scope>NUCLEOTIDE SEQUENCE</scope>
    <source>
        <strain evidence="1">CBS 379.55</strain>
    </source>
</reference>
<name>A0A6A6JNE9_WESOR</name>
<protein>
    <submittedName>
        <fullName evidence="1">Uncharacterized protein</fullName>
    </submittedName>
</protein>
<accession>A0A6A6JNE9</accession>
<dbReference type="RefSeq" id="XP_033654987.1">
    <property type="nucleotide sequence ID" value="XM_033794457.1"/>
</dbReference>
<evidence type="ECO:0000313" key="2">
    <source>
        <dbReference type="Proteomes" id="UP000800097"/>
    </source>
</evidence>
<dbReference type="GeneID" id="54547632"/>
<keyword evidence="2" id="KW-1185">Reference proteome</keyword>
<sequence>MYSACVFEGLLDMDMRHSHGPSLHHRYQCLLRVGACKTTSRLELNPFCCQSPRPTLILGTSLHGFTKASTSAKFPVQFLGSLFFRLRCCWRLPITSLFRCHSASSCCCAPMLQPYHACRCHQRHGASESRRCRQAVKSLKRSTAKPVESERTYFAVIIPRPLRYKRMLRLGKTPVHISFKVHSPGVPHPNVVHYASSPATRAGLQPERVIDCGAICSSLQLLSC</sequence>
<organism evidence="1 2">
    <name type="scientific">Westerdykella ornata</name>
    <dbReference type="NCBI Taxonomy" id="318751"/>
    <lineage>
        <taxon>Eukaryota</taxon>
        <taxon>Fungi</taxon>
        <taxon>Dikarya</taxon>
        <taxon>Ascomycota</taxon>
        <taxon>Pezizomycotina</taxon>
        <taxon>Dothideomycetes</taxon>
        <taxon>Pleosporomycetidae</taxon>
        <taxon>Pleosporales</taxon>
        <taxon>Sporormiaceae</taxon>
        <taxon>Westerdykella</taxon>
    </lineage>
</organism>
<proteinExistence type="predicted"/>
<dbReference type="AlphaFoldDB" id="A0A6A6JNE9"/>
<dbReference type="EMBL" id="ML986490">
    <property type="protein sequence ID" value="KAF2277448.1"/>
    <property type="molecule type" value="Genomic_DNA"/>
</dbReference>